<dbReference type="GO" id="GO:0016787">
    <property type="term" value="F:hydrolase activity"/>
    <property type="evidence" value="ECO:0007669"/>
    <property type="project" value="UniProtKB-KW"/>
</dbReference>
<evidence type="ECO:0000313" key="6">
    <source>
        <dbReference type="Proteomes" id="UP001500620"/>
    </source>
</evidence>
<accession>A0ABP8DH73</accession>
<dbReference type="InterPro" id="IPR012341">
    <property type="entry name" value="6hp_glycosidase-like_sf"/>
</dbReference>
<organism evidence="5 6">
    <name type="scientific">Dactylosporangium darangshiense</name>
    <dbReference type="NCBI Taxonomy" id="579108"/>
    <lineage>
        <taxon>Bacteria</taxon>
        <taxon>Bacillati</taxon>
        <taxon>Actinomycetota</taxon>
        <taxon>Actinomycetes</taxon>
        <taxon>Micromonosporales</taxon>
        <taxon>Micromonosporaceae</taxon>
        <taxon>Dactylosporangium</taxon>
    </lineage>
</organism>
<dbReference type="PANTHER" id="PTHR31084:SF0">
    <property type="entry name" value="ALPHA-L-FUCOSIDASE 2"/>
    <property type="match status" value="1"/>
</dbReference>
<dbReference type="InterPro" id="IPR027414">
    <property type="entry name" value="GH95_N_dom"/>
</dbReference>
<comment type="caution">
    <text evidence="5">The sequence shown here is derived from an EMBL/GenBank/DDBJ whole genome shotgun (WGS) entry which is preliminary data.</text>
</comment>
<protein>
    <submittedName>
        <fullName evidence="5">Glycoside hydrolase family 95 protein</fullName>
    </submittedName>
</protein>
<evidence type="ECO:0000259" key="3">
    <source>
        <dbReference type="Pfam" id="PF21307"/>
    </source>
</evidence>
<evidence type="ECO:0000256" key="1">
    <source>
        <dbReference type="SAM" id="MobiDB-lite"/>
    </source>
</evidence>
<dbReference type="Proteomes" id="UP001500620">
    <property type="component" value="Unassembled WGS sequence"/>
</dbReference>
<dbReference type="Gene3D" id="1.50.10.10">
    <property type="match status" value="1"/>
</dbReference>
<gene>
    <name evidence="5" type="ORF">GCM10022255_065960</name>
</gene>
<evidence type="ECO:0000259" key="4">
    <source>
        <dbReference type="Pfam" id="PF22124"/>
    </source>
</evidence>
<feature type="region of interest" description="Disordered" evidence="1">
    <location>
        <begin position="278"/>
        <end position="301"/>
    </location>
</feature>
<dbReference type="RefSeq" id="WP_345132793.1">
    <property type="nucleotide sequence ID" value="NZ_BAABAT010000022.1"/>
</dbReference>
<dbReference type="EMBL" id="BAABAT010000022">
    <property type="protein sequence ID" value="GAA4255780.1"/>
    <property type="molecule type" value="Genomic_DNA"/>
</dbReference>
<dbReference type="Pfam" id="PF14498">
    <property type="entry name" value="Glyco_hyd_65N_2"/>
    <property type="match status" value="1"/>
</dbReference>
<feature type="domain" description="Glycosyl hydrolase family 95 catalytic" evidence="4">
    <location>
        <begin position="308"/>
        <end position="726"/>
    </location>
</feature>
<proteinExistence type="predicted"/>
<dbReference type="InterPro" id="IPR049053">
    <property type="entry name" value="AFCA-like_C"/>
</dbReference>
<reference evidence="6" key="1">
    <citation type="journal article" date="2019" name="Int. J. Syst. Evol. Microbiol.">
        <title>The Global Catalogue of Microorganisms (GCM) 10K type strain sequencing project: providing services to taxonomists for standard genome sequencing and annotation.</title>
        <authorList>
            <consortium name="The Broad Institute Genomics Platform"/>
            <consortium name="The Broad Institute Genome Sequencing Center for Infectious Disease"/>
            <person name="Wu L."/>
            <person name="Ma J."/>
        </authorList>
    </citation>
    <scope>NUCLEOTIDE SEQUENCE [LARGE SCALE GENOMIC DNA]</scope>
    <source>
        <strain evidence="6">JCM 17441</strain>
    </source>
</reference>
<dbReference type="PIRSF" id="PIRSF007663">
    <property type="entry name" value="UCP007663"/>
    <property type="match status" value="1"/>
</dbReference>
<dbReference type="Pfam" id="PF22124">
    <property type="entry name" value="Glyco_hydro_95_cat"/>
    <property type="match status" value="1"/>
</dbReference>
<feature type="domain" description="Alpha fucosidase A-like C-terminal" evidence="3">
    <location>
        <begin position="730"/>
        <end position="781"/>
    </location>
</feature>
<dbReference type="Pfam" id="PF21307">
    <property type="entry name" value="Glyco_hydro_95_C"/>
    <property type="match status" value="1"/>
</dbReference>
<evidence type="ECO:0000313" key="5">
    <source>
        <dbReference type="EMBL" id="GAA4255780.1"/>
    </source>
</evidence>
<evidence type="ECO:0000259" key="2">
    <source>
        <dbReference type="Pfam" id="PF14498"/>
    </source>
</evidence>
<dbReference type="InterPro" id="IPR054363">
    <property type="entry name" value="GH95_cat"/>
</dbReference>
<name>A0ABP8DH73_9ACTN</name>
<feature type="domain" description="Glycosyl hydrolase family 95 N-terminal" evidence="2">
    <location>
        <begin position="20"/>
        <end position="272"/>
    </location>
</feature>
<keyword evidence="5" id="KW-0378">Hydrolase</keyword>
<dbReference type="InterPro" id="IPR016518">
    <property type="entry name" value="Alpha-L-fucosidase"/>
</dbReference>
<sequence>MDADHGRVGGTAGDLVLAWPQPASTWFEAIPVGNGRLGAMVFGGVHRSRFQVNDSTVWSGTPDGPAAGLAEVLASGAGPQRLAEVRRAIREEDYRRAEALLMSFEGRYSQEYLPFLDLWMSLAAGPEATYRGRTLNLDTGVVGETIDLGAGRTVERRTWASRPAQALCVSVTVDGGTVDMSLELSSLLRVVHRTTDHAGIVVGVEVPIDGAPRHEEGVAEPLRYAGQRTDGYDPFAAAAVRIDTDGTVVVAGDTWSVRGMTRALVTLASATSAGDFWARRGPATSPGSRKQHQDDAAHRAAAARSAGADELLHAHETDLRNLLGATRLAIGDRRAGTVDVARDVLAGIDDRLVATVMFQLGRYLLASASRPGGGPPANLQGLWNADLRPAWSSNYTLNINTEMNYWGAEPAGLSECHEPLFELIDRLAVTGRQVSRDLYGTRGWVAHHNTDMWAWALPVGMGHGNPSWAIWMMGGVWLTQHVWEHFDFTQDMDFLRDRGWPLMRGCAEFCLDWLVDGAAGWLDTIPSTSPENAFISRHGTPESLSYSTAMDIALIRALFTRCLDAAERLGAHDDPICREIRDALPRLRPPAVTGDGRLQEWVDDHPEQDPAHRHMSQMVAVYPLGQIDPEQTPDLAAAAARLLDSRGPGAMGWSWAWKIALRARLGDARTARGLFLEATRPFGGDSTTDAPVDGSRWGGLLPNLFSTHPPFQIDGNYGLMAAILELVVHSHGGVIRLLPAIPAQWPEGSARGVRCRGGWSVDLAWQQGRLTSLTVRGSHLTGTRTAVIRDGRRTVEVAVDAGEEVHFGPDLTELAPRSRIPLAPST</sequence>
<dbReference type="PANTHER" id="PTHR31084">
    <property type="entry name" value="ALPHA-L-FUCOSIDASE 2"/>
    <property type="match status" value="1"/>
</dbReference>
<dbReference type="InterPro" id="IPR008928">
    <property type="entry name" value="6-hairpin_glycosidase_sf"/>
</dbReference>
<keyword evidence="6" id="KW-1185">Reference proteome</keyword>
<dbReference type="SUPFAM" id="SSF48208">
    <property type="entry name" value="Six-hairpin glycosidases"/>
    <property type="match status" value="1"/>
</dbReference>